<comment type="caution">
    <text evidence="2">The sequence shown here is derived from an EMBL/GenBank/DDBJ whole genome shotgun (WGS) entry which is preliminary data.</text>
</comment>
<proteinExistence type="predicted"/>
<evidence type="ECO:0000313" key="3">
    <source>
        <dbReference type="Proteomes" id="UP001050975"/>
    </source>
</evidence>
<name>A0AAV3XSF3_9CYAN</name>
<evidence type="ECO:0000313" key="2">
    <source>
        <dbReference type="EMBL" id="GET44310.1"/>
    </source>
</evidence>
<dbReference type="AlphaFoldDB" id="A0AAV3XSF3"/>
<reference evidence="2" key="1">
    <citation type="submission" date="2019-10" db="EMBL/GenBank/DDBJ databases">
        <title>Draft genome sequece of Microseira wollei NIES-4236.</title>
        <authorList>
            <person name="Yamaguchi H."/>
            <person name="Suzuki S."/>
            <person name="Kawachi M."/>
        </authorList>
    </citation>
    <scope>NUCLEOTIDE SEQUENCE</scope>
    <source>
        <strain evidence="2">NIES-4236</strain>
    </source>
</reference>
<feature type="region of interest" description="Disordered" evidence="1">
    <location>
        <begin position="29"/>
        <end position="51"/>
    </location>
</feature>
<protein>
    <submittedName>
        <fullName evidence="2">Uncharacterized protein</fullName>
    </submittedName>
</protein>
<dbReference type="RefSeq" id="WP_226594057.1">
    <property type="nucleotide sequence ID" value="NZ_BLAY01000324.1"/>
</dbReference>
<keyword evidence="3" id="KW-1185">Reference proteome</keyword>
<gene>
    <name evidence="2" type="ORF">MiSe_91360</name>
</gene>
<sequence length="51" mass="5913">MSQIGVETLSLTERKANFFWVLYESKPDKGIKSEDKLDGVNYDNKRTEETT</sequence>
<dbReference type="EMBL" id="BLAY01000324">
    <property type="protein sequence ID" value="GET44310.1"/>
    <property type="molecule type" value="Genomic_DNA"/>
</dbReference>
<organism evidence="2 3">
    <name type="scientific">Microseira wollei NIES-4236</name>
    <dbReference type="NCBI Taxonomy" id="2530354"/>
    <lineage>
        <taxon>Bacteria</taxon>
        <taxon>Bacillati</taxon>
        <taxon>Cyanobacteriota</taxon>
        <taxon>Cyanophyceae</taxon>
        <taxon>Oscillatoriophycideae</taxon>
        <taxon>Aerosakkonematales</taxon>
        <taxon>Aerosakkonemataceae</taxon>
        <taxon>Microseira</taxon>
    </lineage>
</organism>
<accession>A0AAV3XSF3</accession>
<dbReference type="Proteomes" id="UP001050975">
    <property type="component" value="Unassembled WGS sequence"/>
</dbReference>
<evidence type="ECO:0000256" key="1">
    <source>
        <dbReference type="SAM" id="MobiDB-lite"/>
    </source>
</evidence>